<dbReference type="Proteomes" id="UP000005307">
    <property type="component" value="Chromosome"/>
</dbReference>
<feature type="transmembrane region" description="Helical" evidence="2">
    <location>
        <begin position="241"/>
        <end position="267"/>
    </location>
</feature>
<dbReference type="PANTHER" id="PTHR43849">
    <property type="entry name" value="BLL3936 PROTEIN"/>
    <property type="match status" value="1"/>
</dbReference>
<feature type="transmembrane region" description="Helical" evidence="2">
    <location>
        <begin position="635"/>
        <end position="654"/>
    </location>
</feature>
<keyword evidence="5" id="KW-1185">Reference proteome</keyword>
<sequence length="742" mass="78003">MTDATQNDDLTDGPVLAEGVDDEPVVSNQRLFTGKANLAIAAVAGFYALFHMAALNGWSIRSWTGIDISGLPVFPMETWNFRIVHIAGALILGFLMYSARAFPDDDKGGKHPLDLLAYVALLPALYACFTVISFANQIAGGVMWNGIDEGIRTAETYHYGIPLIVATVAGIVISWMRPRVQGSIAPADIVLSVCAVAVAAYLITIFGTLMRNSTGTPFAPIGMSIAAVAGTALIMEMTRRVAGLALIIIAGVFLLYVFAGDLLPGFLNAPDITWQRFFSQVYTDAGILGPTTAVSSTYIILFIIFAAFLQASKVGDYFVNFAFACAGRSRGGPAKVAIFASGLMGMINGTSAGNVVATGSLTIPLMKKVGYKPTTAGAVEAAASTGGQIMPPIMGAGAFIMAEITGIPYQDIAIAAIIPAALYFVSIYFMVDFEAAKLGMRGMREDELPKFKDMIRRVFLFLPIIILIAALFMGYSVIRAGTLATASAAVVSWFTPYRMGFRSVAKAFELAGVMSIQIIAVCACAGIIVGVISLTGVGARFSSVLLNIADANQLLALFFAMCISIMLGMGMPTTAAYAVAASVVAPGLIQLGIPTLTAHFFVFYFAVVSAITPPVALASYAAAGISGSNPMSTSVASFKIGISAFIVPFMFFYNGALLMDGAWYEILRAALTAIFGVFLLSSGVQGWWVENRAAGPIRIGLIVVALFMIEGSLLSDIMGIVGAGALFFVARAMGPKTPSVAA</sequence>
<dbReference type="NCBIfam" id="TIGR02123">
    <property type="entry name" value="TRAP_fused"/>
    <property type="match status" value="1"/>
</dbReference>
<comment type="subcellular location">
    <subcellularLocation>
        <location evidence="1">Cell inner membrane</location>
        <topology evidence="1">Multi-pass membrane protein</topology>
    </subcellularLocation>
</comment>
<feature type="transmembrane region" description="Helical" evidence="2">
    <location>
        <begin position="701"/>
        <end position="730"/>
    </location>
</feature>
<feature type="transmembrane region" description="Helical" evidence="2">
    <location>
        <begin position="159"/>
        <end position="177"/>
    </location>
</feature>
<keyword evidence="2" id="KW-0812">Transmembrane</keyword>
<accession>M9R200</accession>
<dbReference type="RefSeq" id="WP_015498707.1">
    <property type="nucleotide sequence ID" value="NC_020911.1"/>
</dbReference>
<dbReference type="PANTHER" id="PTHR43849:SF2">
    <property type="entry name" value="BLL3936 PROTEIN"/>
    <property type="match status" value="1"/>
</dbReference>
<feature type="transmembrane region" description="Helical" evidence="2">
    <location>
        <begin position="666"/>
        <end position="689"/>
    </location>
</feature>
<keyword evidence="1" id="KW-1003">Cell membrane</keyword>
<proteinExistence type="predicted"/>
<feature type="transmembrane region" description="Helical" evidence="2">
    <location>
        <begin position="412"/>
        <end position="433"/>
    </location>
</feature>
<dbReference type="HOGENOM" id="CLU_007041_3_1_5"/>
<dbReference type="GO" id="GO:0022857">
    <property type="term" value="F:transmembrane transporter activity"/>
    <property type="evidence" value="ECO:0007669"/>
    <property type="project" value="UniProtKB-UniRule"/>
</dbReference>
<protein>
    <submittedName>
        <fullName evidence="4">TRAP transporter large permease/small permease fusion protein DctM/DctQ</fullName>
    </submittedName>
</protein>
<dbReference type="AlphaFoldDB" id="M9R200"/>
<keyword evidence="2" id="KW-1133">Transmembrane helix</keyword>
<feature type="transmembrane region" description="Helical" evidence="2">
    <location>
        <begin position="574"/>
        <end position="593"/>
    </location>
</feature>
<dbReference type="eggNOG" id="COG4666">
    <property type="taxonomic scope" value="Bacteria"/>
</dbReference>
<feature type="transmembrane region" description="Helical" evidence="2">
    <location>
        <begin position="38"/>
        <end position="59"/>
    </location>
</feature>
<keyword evidence="1" id="KW-0997">Cell inner membrane</keyword>
<dbReference type="KEGG" id="oat:OAN307_c09450"/>
<feature type="transmembrane region" description="Helical" evidence="2">
    <location>
        <begin position="336"/>
        <end position="357"/>
    </location>
</feature>
<dbReference type="Pfam" id="PF06808">
    <property type="entry name" value="DctM"/>
    <property type="match status" value="1"/>
</dbReference>
<name>M9R200_9RHOB</name>
<feature type="transmembrane region" description="Helical" evidence="2">
    <location>
        <begin position="189"/>
        <end position="210"/>
    </location>
</feature>
<evidence type="ECO:0000259" key="3">
    <source>
        <dbReference type="Pfam" id="PF06808"/>
    </source>
</evidence>
<evidence type="ECO:0000313" key="5">
    <source>
        <dbReference type="Proteomes" id="UP000005307"/>
    </source>
</evidence>
<evidence type="ECO:0000313" key="4">
    <source>
        <dbReference type="EMBL" id="AGI66664.1"/>
    </source>
</evidence>
<dbReference type="EMBL" id="CP003740">
    <property type="protein sequence ID" value="AGI66664.1"/>
    <property type="molecule type" value="Genomic_DNA"/>
</dbReference>
<organism evidence="4 5">
    <name type="scientific">Octadecabacter antarcticus 307</name>
    <dbReference type="NCBI Taxonomy" id="391626"/>
    <lineage>
        <taxon>Bacteria</taxon>
        <taxon>Pseudomonadati</taxon>
        <taxon>Pseudomonadota</taxon>
        <taxon>Alphaproteobacteria</taxon>
        <taxon>Rhodobacterales</taxon>
        <taxon>Roseobacteraceae</taxon>
        <taxon>Octadecabacter</taxon>
    </lineage>
</organism>
<evidence type="ECO:0000256" key="2">
    <source>
        <dbReference type="SAM" id="Phobius"/>
    </source>
</evidence>
<dbReference type="InterPro" id="IPR010656">
    <property type="entry name" value="DctM"/>
</dbReference>
<evidence type="ECO:0000256" key="1">
    <source>
        <dbReference type="RuleBase" id="RU369079"/>
    </source>
</evidence>
<feature type="transmembrane region" description="Helical" evidence="2">
    <location>
        <begin position="287"/>
        <end position="309"/>
    </location>
</feature>
<feature type="transmembrane region" description="Helical" evidence="2">
    <location>
        <begin position="115"/>
        <end position="139"/>
    </location>
</feature>
<feature type="transmembrane region" description="Helical" evidence="2">
    <location>
        <begin position="544"/>
        <end position="567"/>
    </location>
</feature>
<feature type="transmembrane region" description="Helical" evidence="2">
    <location>
        <begin position="507"/>
        <end position="532"/>
    </location>
</feature>
<gene>
    <name evidence="4" type="primary">dctM</name>
    <name evidence="4" type="synonym">dctQ1</name>
    <name evidence="4" type="ORF">OAN307_c09450</name>
</gene>
<feature type="transmembrane region" description="Helical" evidence="2">
    <location>
        <begin position="79"/>
        <end position="103"/>
    </location>
</feature>
<feature type="transmembrane region" description="Helical" evidence="2">
    <location>
        <begin position="454"/>
        <end position="472"/>
    </location>
</feature>
<dbReference type="InterPro" id="IPR011853">
    <property type="entry name" value="TRAP_DctM-Dct_fused"/>
</dbReference>
<feature type="domain" description="TRAP C4-dicarboxylate transport system permease DctM subunit" evidence="3">
    <location>
        <begin position="231"/>
        <end position="659"/>
    </location>
</feature>
<feature type="transmembrane region" description="Helical" evidence="2">
    <location>
        <begin position="216"/>
        <end position="234"/>
    </location>
</feature>
<dbReference type="GO" id="GO:0005886">
    <property type="term" value="C:plasma membrane"/>
    <property type="evidence" value="ECO:0007669"/>
    <property type="project" value="UniProtKB-SubCell"/>
</dbReference>
<dbReference type="OrthoDB" id="9759894at2"/>
<comment type="function">
    <text evidence="1">Part of the tripartite ATP-independent periplasmic (TRAP) transport system.</text>
</comment>
<dbReference type="STRING" id="391626.OAN307_c09450"/>
<feature type="transmembrane region" description="Helical" evidence="2">
    <location>
        <begin position="599"/>
        <end position="623"/>
    </location>
</feature>
<keyword evidence="1" id="KW-0813">Transport</keyword>
<keyword evidence="2" id="KW-0472">Membrane</keyword>
<reference evidence="4 5" key="1">
    <citation type="journal article" date="2013" name="PLoS ONE">
        <title>Poles Apart: Arctic and Antarctic Octadecabacter strains Share High Genome Plasticity and a New Type of Xanthorhodopsin.</title>
        <authorList>
            <person name="Vollmers J."/>
            <person name="Voget S."/>
            <person name="Dietrich S."/>
            <person name="Gollnow K."/>
            <person name="Smits M."/>
            <person name="Meyer K."/>
            <person name="Brinkhoff T."/>
            <person name="Simon M."/>
            <person name="Daniel R."/>
        </authorList>
    </citation>
    <scope>NUCLEOTIDE SEQUENCE [LARGE SCALE GENOMIC DNA]</scope>
    <source>
        <strain evidence="4 5">307</strain>
    </source>
</reference>